<evidence type="ECO:0008006" key="3">
    <source>
        <dbReference type="Google" id="ProtNLM"/>
    </source>
</evidence>
<dbReference type="InterPro" id="IPR032580">
    <property type="entry name" value="SatD"/>
</dbReference>
<dbReference type="RefSeq" id="WP_188551128.1">
    <property type="nucleotide sequence ID" value="NZ_BMFY01000010.1"/>
</dbReference>
<dbReference type="EMBL" id="BMFY01000010">
    <property type="protein sequence ID" value="GGA20029.1"/>
    <property type="molecule type" value="Genomic_DNA"/>
</dbReference>
<organism evidence="1 2">
    <name type="scientific">Sediminivirga luteola</name>
    <dbReference type="NCBI Taxonomy" id="1774748"/>
    <lineage>
        <taxon>Bacteria</taxon>
        <taxon>Bacillati</taxon>
        <taxon>Actinomycetota</taxon>
        <taxon>Actinomycetes</taxon>
        <taxon>Micrococcales</taxon>
        <taxon>Brevibacteriaceae</taxon>
        <taxon>Sediminivirga</taxon>
    </lineage>
</organism>
<dbReference type="Proteomes" id="UP000616114">
    <property type="component" value="Unassembled WGS sequence"/>
</dbReference>
<evidence type="ECO:0000313" key="2">
    <source>
        <dbReference type="Proteomes" id="UP000616114"/>
    </source>
</evidence>
<name>A0A8J2XL89_9MICO</name>
<accession>A0A8J2XL89</accession>
<evidence type="ECO:0000313" key="1">
    <source>
        <dbReference type="EMBL" id="GGA20029.1"/>
    </source>
</evidence>
<sequence length="208" mass="22299">MASSRPIAVIADVVRSRSYEDRDALQRQIERALAEGAVAVPTREAFAATVGDEFQAVYDTLPRALAGTLHIQLGLPEGAALRFGLGRGEVRPVASRTGRVQDGPGWWRAREAIEALEAQEASLPSAHSRFAGPDAEENALVNAYLLARDQLLAGLNVRARRYARHALEGRSQADIAAELGVTQPAVSQALRRPATRALLEGAALFTEA</sequence>
<reference evidence="1" key="1">
    <citation type="journal article" date="2014" name="Int. J. Syst. Evol. Microbiol.">
        <title>Complete genome sequence of Corynebacterium casei LMG S-19264T (=DSM 44701T), isolated from a smear-ripened cheese.</title>
        <authorList>
            <consortium name="US DOE Joint Genome Institute (JGI-PGF)"/>
            <person name="Walter F."/>
            <person name="Albersmeier A."/>
            <person name="Kalinowski J."/>
            <person name="Ruckert C."/>
        </authorList>
    </citation>
    <scope>NUCLEOTIDE SEQUENCE</scope>
    <source>
        <strain evidence="1">CGMCC 1.12785</strain>
    </source>
</reference>
<proteinExistence type="predicted"/>
<keyword evidence="2" id="KW-1185">Reference proteome</keyword>
<gene>
    <name evidence="1" type="ORF">GCM10011333_23960</name>
</gene>
<protein>
    <recommendedName>
        <fullName evidence="3">SatD family protein</fullName>
    </recommendedName>
</protein>
<comment type="caution">
    <text evidence="1">The sequence shown here is derived from an EMBL/GenBank/DDBJ whole genome shotgun (WGS) entry which is preliminary data.</text>
</comment>
<reference evidence="1" key="2">
    <citation type="submission" date="2020-09" db="EMBL/GenBank/DDBJ databases">
        <authorList>
            <person name="Sun Q."/>
            <person name="Zhou Y."/>
        </authorList>
    </citation>
    <scope>NUCLEOTIDE SEQUENCE</scope>
    <source>
        <strain evidence="1">CGMCC 1.12785</strain>
    </source>
</reference>
<dbReference type="AlphaFoldDB" id="A0A8J2XL89"/>
<dbReference type="Pfam" id="PF16264">
    <property type="entry name" value="SatD"/>
    <property type="match status" value="1"/>
</dbReference>